<dbReference type="eggNOG" id="ENOG502SADU">
    <property type="taxonomic scope" value="Eukaryota"/>
</dbReference>
<dbReference type="OMA" id="DMEELYW"/>
<evidence type="ECO:0000259" key="1">
    <source>
        <dbReference type="Pfam" id="PF12770"/>
    </source>
</evidence>
<dbReference type="Pfam" id="PF12770">
    <property type="entry name" value="CHAT"/>
    <property type="match status" value="1"/>
</dbReference>
<evidence type="ECO:0000313" key="3">
    <source>
        <dbReference type="Proteomes" id="UP000015100"/>
    </source>
</evidence>
<keyword evidence="3" id="KW-1185">Reference proteome</keyword>
<organism evidence="2 3">
    <name type="scientific">Dactylellina haptotyla (strain CBS 200.50)</name>
    <name type="common">Nematode-trapping fungus</name>
    <name type="synonym">Monacrosporium haptotylum</name>
    <dbReference type="NCBI Taxonomy" id="1284197"/>
    <lineage>
        <taxon>Eukaryota</taxon>
        <taxon>Fungi</taxon>
        <taxon>Dikarya</taxon>
        <taxon>Ascomycota</taxon>
        <taxon>Pezizomycotina</taxon>
        <taxon>Orbiliomycetes</taxon>
        <taxon>Orbiliales</taxon>
        <taxon>Orbiliaceae</taxon>
        <taxon>Dactylellina</taxon>
    </lineage>
</organism>
<dbReference type="Proteomes" id="UP000015100">
    <property type="component" value="Unassembled WGS sequence"/>
</dbReference>
<sequence length="988" mass="110763">MESFADFLSTLTISAGCGGLNEYQNAEIEASARLLLGYALAKNQLEGPESDTMTENLNRAWELFGMCDSPLGQTEIAMLSMKYHVSLDNIKKPPEWEDIEACFKSMEYFRGLIKCAEYRADVEVNSTYNCTISPSLQPTGSSFYKRLLSIAKKAGDNLLFRICQVRSMPNWVESPTFIMICENVFHPKEGFLSDQLFLEASKLLGQLYEINNNFFESSAFGLLHLRISFARSDSLLIDYATMLYFRCVGNMVPTIDDKDRIYEIACLVLSFDKVAARVCHSILGGIESCTPINPGGLPIESLLWPAEVVRHIVEDNGAQTMSPQVISAVYRSLKLAVDLLLLLPEAFHGIFFSKICHALGNAGRMIANPMLSLYGYELGRSRPNKFDGYHEAVLQLNIGRHLASWVHNDRPNFAGLQTLAFGYLDEAINFFWDEGARQSSYKNGLEASLVLARAHLGEVQCLSEELDCGEDTASEDNVITTEQETNKQRLLDHVEAGLLVIRKAVSRNLTLRRRLSGLPPMQALENSRLLYFGDMEELYWNEVGLEMERSRLTGDLRSCLVAIQKWKAASLQDIMSQRLEPAVRAPNKIVLEDVGSTEATFPSVLSLGDELPIFEEESIWAMAELAEAHIDEGRSVIFVDWVRCYDALCIIAYNGTEGRIKKAPVELEYHKIEEWVQSELGVLSLHQGRTDRQRLQKYSRLRELMPILEALQGFVKPNDLLVLCPSGILHAVPLQAIPFGPKERPLIISNPVVFCQSFSLLKTCVNNVENSLVLSSIPAAAFTRIGSDDVQEASRMHETARDGLANKSFQACVLSEKEVTRAAFMSQARGVRLLHYHGHAYLEADQRRDRALRLEPQSTPTESPLDDGLLSVMDIFELRLNSALVVLMACASGEDDIAPNDDPLGLLSAFLYAGASSVICTRWPTQTSDAREFAKRFYNHAFRGRKNGFVNIAAAVQAATIELWELWDEDYPYHWAQFQLHGSWFGKI</sequence>
<dbReference type="STRING" id="1284197.S8BPW6"/>
<dbReference type="EMBL" id="AQGS01000677">
    <property type="protein sequence ID" value="EPS37272.1"/>
    <property type="molecule type" value="Genomic_DNA"/>
</dbReference>
<gene>
    <name evidence="2" type="ORF">H072_9101</name>
</gene>
<evidence type="ECO:0000313" key="2">
    <source>
        <dbReference type="EMBL" id="EPS37272.1"/>
    </source>
</evidence>
<dbReference type="OrthoDB" id="9991317at2759"/>
<feature type="domain" description="CHAT" evidence="1">
    <location>
        <begin position="716"/>
        <end position="983"/>
    </location>
</feature>
<reference evidence="2 3" key="1">
    <citation type="journal article" date="2013" name="PLoS Genet.">
        <title>Genomic mechanisms accounting for the adaptation to parasitism in nematode-trapping fungi.</title>
        <authorList>
            <person name="Meerupati T."/>
            <person name="Andersson K.M."/>
            <person name="Friman E."/>
            <person name="Kumar D."/>
            <person name="Tunlid A."/>
            <person name="Ahren D."/>
        </authorList>
    </citation>
    <scope>NUCLEOTIDE SEQUENCE [LARGE SCALE GENOMIC DNA]</scope>
    <source>
        <strain evidence="2 3">CBS 200.50</strain>
    </source>
</reference>
<proteinExistence type="predicted"/>
<dbReference type="AlphaFoldDB" id="S8BPW6"/>
<dbReference type="HOGENOM" id="CLU_302064_0_0_1"/>
<comment type="caution">
    <text evidence="2">The sequence shown here is derived from an EMBL/GenBank/DDBJ whole genome shotgun (WGS) entry which is preliminary data.</text>
</comment>
<reference evidence="3" key="2">
    <citation type="submission" date="2013-04" db="EMBL/GenBank/DDBJ databases">
        <title>Genomic mechanisms accounting for the adaptation to parasitism in nematode-trapping fungi.</title>
        <authorList>
            <person name="Ahren D.G."/>
        </authorList>
    </citation>
    <scope>NUCLEOTIDE SEQUENCE [LARGE SCALE GENOMIC DNA]</scope>
    <source>
        <strain evidence="3">CBS 200.50</strain>
    </source>
</reference>
<accession>S8BPW6</accession>
<protein>
    <recommendedName>
        <fullName evidence="1">CHAT domain-containing protein</fullName>
    </recommendedName>
</protein>
<dbReference type="InterPro" id="IPR024983">
    <property type="entry name" value="CHAT_dom"/>
</dbReference>
<name>S8BPW6_DACHA</name>